<evidence type="ECO:0000313" key="11">
    <source>
        <dbReference type="EMBL" id="SUB23223.1"/>
    </source>
</evidence>
<keyword evidence="5 9" id="KW-0489">Methyltransferase</keyword>
<dbReference type="GO" id="GO:0032259">
    <property type="term" value="P:methylation"/>
    <property type="evidence" value="ECO:0007669"/>
    <property type="project" value="UniProtKB-KW"/>
</dbReference>
<evidence type="ECO:0000313" key="12">
    <source>
        <dbReference type="Proteomes" id="UP000255098"/>
    </source>
</evidence>
<dbReference type="Gene3D" id="3.40.50.150">
    <property type="entry name" value="Vaccinia Virus protein VP39"/>
    <property type="match status" value="1"/>
</dbReference>
<keyword evidence="8 9" id="KW-0093">Biotin biosynthesis</keyword>
<evidence type="ECO:0000256" key="3">
    <source>
        <dbReference type="ARBA" id="ARBA00008361"/>
    </source>
</evidence>
<keyword evidence="12" id="KW-1185">Reference proteome</keyword>
<dbReference type="EC" id="2.1.1.197" evidence="4 9"/>
<evidence type="ECO:0000256" key="1">
    <source>
        <dbReference type="ARBA" id="ARBA00000852"/>
    </source>
</evidence>
<dbReference type="GO" id="GO:0009102">
    <property type="term" value="P:biotin biosynthetic process"/>
    <property type="evidence" value="ECO:0007669"/>
    <property type="project" value="UniProtKB-UniRule"/>
</dbReference>
<proteinExistence type="inferred from homology"/>
<accession>A0A379AQ76</accession>
<dbReference type="GO" id="GO:0008757">
    <property type="term" value="F:S-adenosylmethionine-dependent methyltransferase activity"/>
    <property type="evidence" value="ECO:0007669"/>
    <property type="project" value="InterPro"/>
</dbReference>
<dbReference type="PANTHER" id="PTHR44942:SF4">
    <property type="entry name" value="METHYLTRANSFERASE TYPE 11 DOMAIN-CONTAINING PROTEIN"/>
    <property type="match status" value="1"/>
</dbReference>
<dbReference type="InterPro" id="IPR011814">
    <property type="entry name" value="BioC"/>
</dbReference>
<dbReference type="GO" id="GO:0010340">
    <property type="term" value="F:carboxyl-O-methyltransferase activity"/>
    <property type="evidence" value="ECO:0007669"/>
    <property type="project" value="UniProtKB-UniRule"/>
</dbReference>
<dbReference type="Pfam" id="PF08241">
    <property type="entry name" value="Methyltransf_11"/>
    <property type="match status" value="1"/>
</dbReference>
<dbReference type="GeneID" id="300132441"/>
<evidence type="ECO:0000256" key="8">
    <source>
        <dbReference type="ARBA" id="ARBA00022756"/>
    </source>
</evidence>
<gene>
    <name evidence="11" type="primary">bioC_1</name>
    <name evidence="9" type="synonym">bioC</name>
    <name evidence="11" type="ORF">NCTC11297_00215</name>
</gene>
<dbReference type="InterPro" id="IPR029063">
    <property type="entry name" value="SAM-dependent_MTases_sf"/>
</dbReference>
<reference evidence="11 12" key="1">
    <citation type="submission" date="2018-06" db="EMBL/GenBank/DDBJ databases">
        <authorList>
            <consortium name="Pathogen Informatics"/>
            <person name="Doyle S."/>
        </authorList>
    </citation>
    <scope>NUCLEOTIDE SEQUENCE [LARGE SCALE GENOMIC DNA]</scope>
    <source>
        <strain evidence="12">NCTC 11297</strain>
    </source>
</reference>
<dbReference type="InterPro" id="IPR013216">
    <property type="entry name" value="Methyltransf_11"/>
</dbReference>
<protein>
    <recommendedName>
        <fullName evidence="4 9">Malonyl-[acyl-carrier protein] O-methyltransferase</fullName>
        <shortName evidence="9">Malonyl-ACP O-methyltransferase</shortName>
        <ecNumber evidence="4 9">2.1.1.197</ecNumber>
    </recommendedName>
    <alternativeName>
        <fullName evidence="9">Biotin synthesis protein BioC</fullName>
    </alternativeName>
</protein>
<name>A0A379AQ76_AVIAV</name>
<dbReference type="UniPathway" id="UPA00078"/>
<organism evidence="11 12">
    <name type="scientific">Avibacterium avium</name>
    <name type="common">Pasteurella avium</name>
    <dbReference type="NCBI Taxonomy" id="751"/>
    <lineage>
        <taxon>Bacteria</taxon>
        <taxon>Pseudomonadati</taxon>
        <taxon>Pseudomonadota</taxon>
        <taxon>Gammaproteobacteria</taxon>
        <taxon>Pasteurellales</taxon>
        <taxon>Pasteurellaceae</taxon>
        <taxon>Avibacterium</taxon>
    </lineage>
</organism>
<evidence type="ECO:0000259" key="10">
    <source>
        <dbReference type="Pfam" id="PF08241"/>
    </source>
</evidence>
<keyword evidence="6 9" id="KW-0808">Transferase</keyword>
<dbReference type="HAMAP" id="MF_00835">
    <property type="entry name" value="BioC"/>
    <property type="match status" value="1"/>
</dbReference>
<dbReference type="NCBIfam" id="TIGR02072">
    <property type="entry name" value="BioC"/>
    <property type="match status" value="1"/>
</dbReference>
<dbReference type="PANTHER" id="PTHR44942">
    <property type="entry name" value="METHYLTRANSF_11 DOMAIN-CONTAINING PROTEIN"/>
    <property type="match status" value="1"/>
</dbReference>
<dbReference type="InterPro" id="IPR051052">
    <property type="entry name" value="Diverse_substrate_MTase"/>
</dbReference>
<feature type="domain" description="Methyltransferase type 11" evidence="10">
    <location>
        <begin position="50"/>
        <end position="143"/>
    </location>
</feature>
<comment type="pathway">
    <text evidence="2 9">Cofactor biosynthesis; biotin biosynthesis.</text>
</comment>
<comment type="catalytic activity">
    <reaction evidence="1 9">
        <text>malonyl-[ACP] + S-adenosyl-L-methionine = malonyl-[ACP] methyl ester + S-adenosyl-L-homocysteine</text>
        <dbReference type="Rhea" id="RHEA:17105"/>
        <dbReference type="Rhea" id="RHEA-COMP:9623"/>
        <dbReference type="Rhea" id="RHEA-COMP:9954"/>
        <dbReference type="ChEBI" id="CHEBI:57856"/>
        <dbReference type="ChEBI" id="CHEBI:59789"/>
        <dbReference type="ChEBI" id="CHEBI:78449"/>
        <dbReference type="ChEBI" id="CHEBI:78845"/>
        <dbReference type="EC" id="2.1.1.197"/>
    </reaction>
</comment>
<evidence type="ECO:0000256" key="5">
    <source>
        <dbReference type="ARBA" id="ARBA00022603"/>
    </source>
</evidence>
<evidence type="ECO:0000256" key="7">
    <source>
        <dbReference type="ARBA" id="ARBA00022691"/>
    </source>
</evidence>
<comment type="function">
    <text evidence="9">Converts the free carboxyl group of a malonyl-thioester to its methyl ester by transfer of a methyl group from S-adenosyl-L-methionine (SAM). It allows to synthesize pimeloyl-ACP via the fatty acid synthetic pathway.</text>
</comment>
<evidence type="ECO:0000256" key="4">
    <source>
        <dbReference type="ARBA" id="ARBA00012327"/>
    </source>
</evidence>
<dbReference type="SUPFAM" id="SSF53335">
    <property type="entry name" value="S-adenosyl-L-methionine-dependent methyltransferases"/>
    <property type="match status" value="1"/>
</dbReference>
<dbReference type="Proteomes" id="UP000255098">
    <property type="component" value="Unassembled WGS sequence"/>
</dbReference>
<comment type="similarity">
    <text evidence="3 9">Belongs to the methyltransferase superfamily.</text>
</comment>
<evidence type="ECO:0000256" key="2">
    <source>
        <dbReference type="ARBA" id="ARBA00004746"/>
    </source>
</evidence>
<evidence type="ECO:0000256" key="9">
    <source>
        <dbReference type="HAMAP-Rule" id="MF_00835"/>
    </source>
</evidence>
<dbReference type="CDD" id="cd02440">
    <property type="entry name" value="AdoMet_MTases"/>
    <property type="match status" value="1"/>
</dbReference>
<dbReference type="AlphaFoldDB" id="A0A379AQ76"/>
<dbReference type="RefSeq" id="WP_115248664.1">
    <property type="nucleotide sequence ID" value="NZ_UGSP01000001.1"/>
</dbReference>
<dbReference type="GO" id="GO:0102130">
    <property type="term" value="F:malonyl-CoA methyltransferase activity"/>
    <property type="evidence" value="ECO:0007669"/>
    <property type="project" value="UniProtKB-EC"/>
</dbReference>
<evidence type="ECO:0000256" key="6">
    <source>
        <dbReference type="ARBA" id="ARBA00022679"/>
    </source>
</evidence>
<keyword evidence="7 9" id="KW-0949">S-adenosyl-L-methionine</keyword>
<dbReference type="EMBL" id="UGSP01000001">
    <property type="protein sequence ID" value="SUB23223.1"/>
    <property type="molecule type" value="Genomic_DNA"/>
</dbReference>
<sequence length="252" mass="28443">MKSVDKSRVAQCFSQALQSYDNQAQAQQQINQQLLQLLLQTGRTAFSQVLEIGCGTGHFSQLLAQHLQVKSWAFNDLCDVKSQLNALFPQENVVFYQGDGENYPFPAHYDLIASASAVQWFADPHGFVNKCADLLRENGILLISTFAPQNLAEIRALTGIGLDYPDLAQWQQWLSERFEIKALFEQAMPLYFSNPLAVLQHLKATGVTATGQGRWTKGRLQQFIADYKAQYENPQGQVRLNYQPLFILAQKL</sequence>